<name>A0A9N7VH98_PLEPL</name>
<keyword evidence="3" id="KW-1185">Reference proteome</keyword>
<evidence type="ECO:0000256" key="1">
    <source>
        <dbReference type="SAM" id="MobiDB-lite"/>
    </source>
</evidence>
<reference evidence="2" key="1">
    <citation type="submission" date="2020-03" db="EMBL/GenBank/DDBJ databases">
        <authorList>
            <person name="Weist P."/>
        </authorList>
    </citation>
    <scope>NUCLEOTIDE SEQUENCE</scope>
</reference>
<proteinExistence type="predicted"/>
<accession>A0A9N7VH98</accession>
<comment type="caution">
    <text evidence="2">The sequence shown here is derived from an EMBL/GenBank/DDBJ whole genome shotgun (WGS) entry which is preliminary data.</text>
</comment>
<dbReference type="EMBL" id="CADEAL010004070">
    <property type="protein sequence ID" value="CAB1450918.1"/>
    <property type="molecule type" value="Genomic_DNA"/>
</dbReference>
<feature type="compositionally biased region" description="Basic and acidic residues" evidence="1">
    <location>
        <begin position="26"/>
        <end position="46"/>
    </location>
</feature>
<evidence type="ECO:0000313" key="3">
    <source>
        <dbReference type="Proteomes" id="UP001153269"/>
    </source>
</evidence>
<organism evidence="2 3">
    <name type="scientific">Pleuronectes platessa</name>
    <name type="common">European plaice</name>
    <dbReference type="NCBI Taxonomy" id="8262"/>
    <lineage>
        <taxon>Eukaryota</taxon>
        <taxon>Metazoa</taxon>
        <taxon>Chordata</taxon>
        <taxon>Craniata</taxon>
        <taxon>Vertebrata</taxon>
        <taxon>Euteleostomi</taxon>
        <taxon>Actinopterygii</taxon>
        <taxon>Neopterygii</taxon>
        <taxon>Teleostei</taxon>
        <taxon>Neoteleostei</taxon>
        <taxon>Acanthomorphata</taxon>
        <taxon>Carangaria</taxon>
        <taxon>Pleuronectiformes</taxon>
        <taxon>Pleuronectoidei</taxon>
        <taxon>Pleuronectidae</taxon>
        <taxon>Pleuronectes</taxon>
    </lineage>
</organism>
<evidence type="ECO:0000313" key="2">
    <source>
        <dbReference type="EMBL" id="CAB1450918.1"/>
    </source>
</evidence>
<feature type="compositionally biased region" description="Basic and acidic residues" evidence="1">
    <location>
        <begin position="1"/>
        <end position="17"/>
    </location>
</feature>
<feature type="region of interest" description="Disordered" evidence="1">
    <location>
        <begin position="1"/>
        <end position="122"/>
    </location>
</feature>
<dbReference type="AlphaFoldDB" id="A0A9N7VH98"/>
<gene>
    <name evidence="2" type="ORF">PLEPLA_LOCUS38610</name>
</gene>
<feature type="compositionally biased region" description="Basic and acidic residues" evidence="1">
    <location>
        <begin position="87"/>
        <end position="109"/>
    </location>
</feature>
<sequence>MAAWERTGDIVMRRDGSGEEQVEGGRGMESREVRETCKDFNHRGSLSEDESWYTAPPPPPPQLFTVILGFLSAPWRDVTNKPPPKNKVGDDQRAAEGRRQRGGGRERRTALSPPPPSLHHREGRHVARDAFAHPTGFFSPSADMYSALPPVGSYKSWEALCDYSADNTTALFNPGHGGLLGSREMFREKKKKKE</sequence>
<protein>
    <submittedName>
        <fullName evidence="2">Uncharacterized protein</fullName>
    </submittedName>
</protein>
<dbReference type="Proteomes" id="UP001153269">
    <property type="component" value="Unassembled WGS sequence"/>
</dbReference>